<organism evidence="2 3">
    <name type="scientific">Ruficoccus amylovorans</name>
    <dbReference type="NCBI Taxonomy" id="1804625"/>
    <lineage>
        <taxon>Bacteria</taxon>
        <taxon>Pseudomonadati</taxon>
        <taxon>Verrucomicrobiota</taxon>
        <taxon>Opitutia</taxon>
        <taxon>Puniceicoccales</taxon>
        <taxon>Cerasicoccaceae</taxon>
        <taxon>Ruficoccus</taxon>
    </lineage>
</organism>
<evidence type="ECO:0000256" key="1">
    <source>
        <dbReference type="SAM" id="Phobius"/>
    </source>
</evidence>
<keyword evidence="1" id="KW-0812">Transmembrane</keyword>
<dbReference type="EMBL" id="JACHVB010000004">
    <property type="protein sequence ID" value="MBC2592657.1"/>
    <property type="molecule type" value="Genomic_DNA"/>
</dbReference>
<feature type="transmembrane region" description="Helical" evidence="1">
    <location>
        <begin position="64"/>
        <end position="87"/>
    </location>
</feature>
<reference evidence="2 3" key="1">
    <citation type="submission" date="2020-07" db="EMBL/GenBank/DDBJ databases">
        <authorList>
            <person name="Feng X."/>
        </authorList>
    </citation>
    <scope>NUCLEOTIDE SEQUENCE [LARGE SCALE GENOMIC DNA]</scope>
    <source>
        <strain evidence="2 3">JCM31066</strain>
    </source>
</reference>
<keyword evidence="3" id="KW-1185">Reference proteome</keyword>
<feature type="transmembrane region" description="Helical" evidence="1">
    <location>
        <begin position="40"/>
        <end position="58"/>
    </location>
</feature>
<accession>A0A842HAJ4</accession>
<gene>
    <name evidence="2" type="ORF">H5P28_00125</name>
</gene>
<sequence length="98" mass="10858">MDIIQWIASAVLLLFGGYIAVMNWAVFVNNHVLKKQWASAIPFIGGFVLTMGIVLLPITGSWKYAWIPLLLDWGSVPVVIASLACWLSQPGERNTDKD</sequence>
<keyword evidence="1" id="KW-0472">Membrane</keyword>
<dbReference type="AlphaFoldDB" id="A0A842HAJ4"/>
<dbReference type="RefSeq" id="WP_185673696.1">
    <property type="nucleotide sequence ID" value="NZ_JACHVB010000004.1"/>
</dbReference>
<proteinExistence type="predicted"/>
<name>A0A842HAJ4_9BACT</name>
<feature type="transmembrane region" description="Helical" evidence="1">
    <location>
        <begin position="6"/>
        <end position="28"/>
    </location>
</feature>
<evidence type="ECO:0000313" key="2">
    <source>
        <dbReference type="EMBL" id="MBC2592657.1"/>
    </source>
</evidence>
<dbReference type="Proteomes" id="UP000546464">
    <property type="component" value="Unassembled WGS sequence"/>
</dbReference>
<keyword evidence="1" id="KW-1133">Transmembrane helix</keyword>
<protein>
    <submittedName>
        <fullName evidence="2">Uncharacterized protein</fullName>
    </submittedName>
</protein>
<evidence type="ECO:0000313" key="3">
    <source>
        <dbReference type="Proteomes" id="UP000546464"/>
    </source>
</evidence>
<comment type="caution">
    <text evidence="2">The sequence shown here is derived from an EMBL/GenBank/DDBJ whole genome shotgun (WGS) entry which is preliminary data.</text>
</comment>